<feature type="transmembrane region" description="Helical" evidence="5">
    <location>
        <begin position="397"/>
        <end position="417"/>
    </location>
</feature>
<dbReference type="OrthoDB" id="416392at2759"/>
<comment type="subcellular location">
    <subcellularLocation>
        <location evidence="1">Membrane</location>
        <topology evidence="1">Multi-pass membrane protein</topology>
    </subcellularLocation>
</comment>
<proteinExistence type="predicted"/>
<dbReference type="AlphaFoldDB" id="A0A9P1BF89"/>
<keyword evidence="3 5" id="KW-1133">Transmembrane helix</keyword>
<evidence type="ECO:0000313" key="7">
    <source>
        <dbReference type="EMBL" id="CAI3972418.1"/>
    </source>
</evidence>
<comment type="caution">
    <text evidence="7">The sequence shown here is derived from an EMBL/GenBank/DDBJ whole genome shotgun (WGS) entry which is preliminary data.</text>
</comment>
<feature type="domain" description="Anoctamin transmembrane" evidence="6">
    <location>
        <begin position="285"/>
        <end position="703"/>
    </location>
</feature>
<keyword evidence="8" id="KW-0548">Nucleotidyltransferase</keyword>
<keyword evidence="8" id="KW-0808">Transferase</keyword>
<name>A0A9P1BF89_9DINO</name>
<dbReference type="EMBL" id="CAMXCT020000010">
    <property type="protein sequence ID" value="CAL1125793.1"/>
    <property type="molecule type" value="Genomic_DNA"/>
</dbReference>
<dbReference type="InterPro" id="IPR049452">
    <property type="entry name" value="Anoctamin_TM"/>
</dbReference>
<dbReference type="PANTHER" id="PTHR12308">
    <property type="entry name" value="ANOCTAMIN"/>
    <property type="match status" value="1"/>
</dbReference>
<evidence type="ECO:0000256" key="3">
    <source>
        <dbReference type="ARBA" id="ARBA00022989"/>
    </source>
</evidence>
<gene>
    <name evidence="7" type="ORF">C1SCF055_LOCUS1004</name>
</gene>
<keyword evidence="9" id="KW-1185">Reference proteome</keyword>
<keyword evidence="4 5" id="KW-0472">Membrane</keyword>
<feature type="transmembrane region" description="Helical" evidence="5">
    <location>
        <begin position="650"/>
        <end position="670"/>
    </location>
</feature>
<dbReference type="Pfam" id="PF04547">
    <property type="entry name" value="Anoctamin"/>
    <property type="match status" value="1"/>
</dbReference>
<evidence type="ECO:0000256" key="1">
    <source>
        <dbReference type="ARBA" id="ARBA00004141"/>
    </source>
</evidence>
<accession>A0A9P1BF89</accession>
<dbReference type="EMBL" id="CAMXCT010000010">
    <property type="protein sequence ID" value="CAI3972418.1"/>
    <property type="molecule type" value="Genomic_DNA"/>
</dbReference>
<protein>
    <submittedName>
        <fullName evidence="8">UTP--glucose-1-phosphate uridylyltransferase</fullName>
    </submittedName>
</protein>
<evidence type="ECO:0000259" key="6">
    <source>
        <dbReference type="Pfam" id="PF04547"/>
    </source>
</evidence>
<feature type="transmembrane region" description="Helical" evidence="5">
    <location>
        <begin position="528"/>
        <end position="548"/>
    </location>
</feature>
<reference evidence="8 9" key="2">
    <citation type="submission" date="2024-05" db="EMBL/GenBank/DDBJ databases">
        <authorList>
            <person name="Chen Y."/>
            <person name="Shah S."/>
            <person name="Dougan E. K."/>
            <person name="Thang M."/>
            <person name="Chan C."/>
        </authorList>
    </citation>
    <scope>NUCLEOTIDE SEQUENCE [LARGE SCALE GENOMIC DNA]</scope>
</reference>
<dbReference type="Proteomes" id="UP001152797">
    <property type="component" value="Unassembled WGS sequence"/>
</dbReference>
<organism evidence="7">
    <name type="scientific">Cladocopium goreaui</name>
    <dbReference type="NCBI Taxonomy" id="2562237"/>
    <lineage>
        <taxon>Eukaryota</taxon>
        <taxon>Sar</taxon>
        <taxon>Alveolata</taxon>
        <taxon>Dinophyceae</taxon>
        <taxon>Suessiales</taxon>
        <taxon>Symbiodiniaceae</taxon>
        <taxon>Cladocopium</taxon>
    </lineage>
</organism>
<evidence type="ECO:0000313" key="8">
    <source>
        <dbReference type="EMBL" id="CAL4759730.1"/>
    </source>
</evidence>
<reference evidence="7" key="1">
    <citation type="submission" date="2022-10" db="EMBL/GenBank/DDBJ databases">
        <authorList>
            <person name="Chen Y."/>
            <person name="Dougan E. K."/>
            <person name="Chan C."/>
            <person name="Rhodes N."/>
            <person name="Thang M."/>
        </authorList>
    </citation>
    <scope>NUCLEOTIDE SEQUENCE</scope>
</reference>
<dbReference type="GO" id="GO:0005254">
    <property type="term" value="F:chloride channel activity"/>
    <property type="evidence" value="ECO:0007669"/>
    <property type="project" value="TreeGrafter"/>
</dbReference>
<dbReference type="InterPro" id="IPR007632">
    <property type="entry name" value="Anoctamin"/>
</dbReference>
<evidence type="ECO:0000313" key="9">
    <source>
        <dbReference type="Proteomes" id="UP001152797"/>
    </source>
</evidence>
<dbReference type="EMBL" id="CAMXCT030000010">
    <property type="protein sequence ID" value="CAL4759730.1"/>
    <property type="molecule type" value="Genomic_DNA"/>
</dbReference>
<dbReference type="PANTHER" id="PTHR12308:SF73">
    <property type="entry name" value="ANOCTAMIN"/>
    <property type="match status" value="1"/>
</dbReference>
<evidence type="ECO:0000256" key="2">
    <source>
        <dbReference type="ARBA" id="ARBA00022692"/>
    </source>
</evidence>
<feature type="transmembrane region" description="Helical" evidence="5">
    <location>
        <begin position="487"/>
        <end position="508"/>
    </location>
</feature>
<keyword evidence="2 5" id="KW-0812">Transmembrane</keyword>
<evidence type="ECO:0000256" key="5">
    <source>
        <dbReference type="SAM" id="Phobius"/>
    </source>
</evidence>
<dbReference type="GO" id="GO:0016020">
    <property type="term" value="C:membrane"/>
    <property type="evidence" value="ECO:0007669"/>
    <property type="project" value="UniProtKB-SubCell"/>
</dbReference>
<feature type="transmembrane region" description="Helical" evidence="5">
    <location>
        <begin position="596"/>
        <end position="618"/>
    </location>
</feature>
<evidence type="ECO:0000256" key="4">
    <source>
        <dbReference type="ARBA" id="ARBA00023136"/>
    </source>
</evidence>
<dbReference type="GO" id="GO:0016779">
    <property type="term" value="F:nucleotidyltransferase activity"/>
    <property type="evidence" value="ECO:0007669"/>
    <property type="project" value="UniProtKB-KW"/>
</dbReference>
<sequence>MSSRSLSFQMEPGGSTTIITSNGTSEFMPLFPHESSLELGGWKLQDYGERWHYVFVFPAETEDAKNADYWTSEMPDASGAWDRIFTQQYNTAQMDFLKPMTRREFHNVVREQLVELLSGPICAFRSHEFRSIDGDEQFLLIALDNPEVIKEVAKEEEFPAMLLTSAYKKYNCPTDLAEGGGMFRAKKYGEHIDGTMHTNHYPGYVRFSEHNQNLLAQWNQEELIRLVRRRMKKFVRLQSLISEGVAKQIFCAHHWQDLSTFRNKLGWNDPYYVLQWPTEELPDCIQVYFGPDIAFFFHWFNAYTRWLLLPAALCIPIWLEEQVSVRNGTEEEKWWLYVCFSILLGLWSTAFLSRYKHNKNLKVLKWGMQNYEEAVAEVRRNFKDKYRDTWAEWLQNAFHWMLCALFMLETVLVTFFVSTWRRKALEEPLGTFFGIENTKARLYGKTAVTVNIKIIDYLWTALSTRLSNMENWRTRGELLNKMSEKLFAVKFVVFYYPFLYTILIKPYVSDDSIQVCFEALSGDLKLFFFTQIFVEVLVLFVYVGRAWLKVFLEIRKTKSKSSNKQYTYLEYQAKCAEYSDIDFICDVELQVMNYGFLVLFGVCLPYVCFICFFVNFPFKRMLAYKLSYIYQRPSPFGAEGIGAGEEMITVLSWLGVVFNAYLVIFVSPLCEHMSFGTKMCYFVAAEHCLLVLKVVIDAALGPKSMAQRRIEEHQDRVIERILQENSKTEKTGHLKVRTLSQRSLQSTNIGDATMMTCPSFRGFSCGSF</sequence>
<feature type="transmembrane region" description="Helical" evidence="5">
    <location>
        <begin position="334"/>
        <end position="355"/>
    </location>
</feature>